<gene>
    <name evidence="3" type="ORF">ONB1V03_LOCUS17785</name>
</gene>
<dbReference type="EMBL" id="CAJPVJ010022836">
    <property type="protein sequence ID" value="CAG2178360.1"/>
    <property type="molecule type" value="Genomic_DNA"/>
</dbReference>
<accession>A0A7R9QXU3</accession>
<evidence type="ECO:0000313" key="4">
    <source>
        <dbReference type="Proteomes" id="UP000728032"/>
    </source>
</evidence>
<dbReference type="PANTHER" id="PTHR32046:SF11">
    <property type="entry name" value="IMMUNE-ASSOCIATED NUCLEOTIDE-BINDING PROTEIN 10-LIKE"/>
    <property type="match status" value="1"/>
</dbReference>
<feature type="non-terminal residue" evidence="3">
    <location>
        <position position="407"/>
    </location>
</feature>
<dbReference type="PANTHER" id="PTHR32046">
    <property type="entry name" value="G DOMAIN-CONTAINING PROTEIN"/>
    <property type="match status" value="1"/>
</dbReference>
<organism evidence="3">
    <name type="scientific">Oppiella nova</name>
    <dbReference type="NCBI Taxonomy" id="334625"/>
    <lineage>
        <taxon>Eukaryota</taxon>
        <taxon>Metazoa</taxon>
        <taxon>Ecdysozoa</taxon>
        <taxon>Arthropoda</taxon>
        <taxon>Chelicerata</taxon>
        <taxon>Arachnida</taxon>
        <taxon>Acari</taxon>
        <taxon>Acariformes</taxon>
        <taxon>Sarcoptiformes</taxon>
        <taxon>Oribatida</taxon>
        <taxon>Brachypylina</taxon>
        <taxon>Oppioidea</taxon>
        <taxon>Oppiidae</taxon>
        <taxon>Oppiella</taxon>
    </lineage>
</organism>
<proteinExistence type="predicted"/>
<evidence type="ECO:0000313" key="3">
    <source>
        <dbReference type="EMBL" id="CAD7661224.1"/>
    </source>
</evidence>
<feature type="domain" description="DUF8206" evidence="2">
    <location>
        <begin position="118"/>
        <end position="198"/>
    </location>
</feature>
<dbReference type="InterPro" id="IPR058519">
    <property type="entry name" value="DUF8206"/>
</dbReference>
<dbReference type="Proteomes" id="UP000728032">
    <property type="component" value="Unassembled WGS sequence"/>
</dbReference>
<dbReference type="OrthoDB" id="2386367at2759"/>
<evidence type="ECO:0000256" key="1">
    <source>
        <dbReference type="SAM" id="Coils"/>
    </source>
</evidence>
<name>A0A7R9QXU3_9ACAR</name>
<keyword evidence="1" id="KW-0175">Coiled coil</keyword>
<dbReference type="EMBL" id="OC937661">
    <property type="protein sequence ID" value="CAD7661224.1"/>
    <property type="molecule type" value="Genomic_DNA"/>
</dbReference>
<reference evidence="3" key="1">
    <citation type="submission" date="2020-11" db="EMBL/GenBank/DDBJ databases">
        <authorList>
            <person name="Tran Van P."/>
        </authorList>
    </citation>
    <scope>NUCLEOTIDE SEQUENCE</scope>
</reference>
<sequence>MDNESFRFLCAIHNGIKFEQDDKHNFSVSWDKSVAETNRLFEHIDGLKPHNTRDTLSLNDARKVILNLTKPMADISKNVQTNIAIINDKMIEITSSKEAQKGLHDKLRVTINDLIPVKLDYQRTVCTSSTCVWYRKIPETTISKIDYITTCHKHCGLSGVKPETYPNAELKNCFAMDANYNCMNCRCSWDKHMAITYENKLVRKEVINQTTQDLINSKKSDEEKVKVFIEELDNKVKALEQEEREIRSVAVKFGSFLKRNAISPYNDSLKDYLTVLIRQEKDKVNAGGDDKILNSLEAMLANYTEEVKVLEQSMASDEHVSVLGPDDINKLVQSLYKLKENGKQLQDNMNLYSASKASMQSMYTETHYNARQYKRSGITTLGYRSGGYNESDKSVKQARSIFKPWTW</sequence>
<evidence type="ECO:0000259" key="2">
    <source>
        <dbReference type="Pfam" id="PF26633"/>
    </source>
</evidence>
<protein>
    <recommendedName>
        <fullName evidence="2">DUF8206 domain-containing protein</fullName>
    </recommendedName>
</protein>
<dbReference type="AlphaFoldDB" id="A0A7R9QXU3"/>
<feature type="coiled-coil region" evidence="1">
    <location>
        <begin position="222"/>
        <end position="249"/>
    </location>
</feature>
<keyword evidence="4" id="KW-1185">Reference proteome</keyword>
<dbReference type="Pfam" id="PF26633">
    <property type="entry name" value="DUF8206"/>
    <property type="match status" value="1"/>
</dbReference>